<keyword evidence="1" id="KW-0812">Transmembrane</keyword>
<organism evidence="2">
    <name type="scientific">marine sediment metagenome</name>
    <dbReference type="NCBI Taxonomy" id="412755"/>
    <lineage>
        <taxon>unclassified sequences</taxon>
        <taxon>metagenomes</taxon>
        <taxon>ecological metagenomes</taxon>
    </lineage>
</organism>
<evidence type="ECO:0000313" key="2">
    <source>
        <dbReference type="EMBL" id="GAH17111.1"/>
    </source>
</evidence>
<comment type="caution">
    <text evidence="2">The sequence shown here is derived from an EMBL/GenBank/DDBJ whole genome shotgun (WGS) entry which is preliminary data.</text>
</comment>
<sequence>GTSFIPGTEREVLCVVEVTVKEGGGGGEKSELGLKLEVELVDKIGELNKEDFILLNKKISCLISLHLIFFIKLFLLFGSLKKKN</sequence>
<accession>X1D8M3</accession>
<keyword evidence="1" id="KW-0472">Membrane</keyword>
<feature type="non-terminal residue" evidence="2">
    <location>
        <position position="1"/>
    </location>
</feature>
<gene>
    <name evidence="2" type="ORF">S01H4_53136</name>
</gene>
<name>X1D8M3_9ZZZZ</name>
<protein>
    <submittedName>
        <fullName evidence="2">Uncharacterized protein</fullName>
    </submittedName>
</protein>
<dbReference type="AlphaFoldDB" id="X1D8M3"/>
<proteinExistence type="predicted"/>
<evidence type="ECO:0000256" key="1">
    <source>
        <dbReference type="SAM" id="Phobius"/>
    </source>
</evidence>
<feature type="transmembrane region" description="Helical" evidence="1">
    <location>
        <begin position="59"/>
        <end position="80"/>
    </location>
</feature>
<keyword evidence="1" id="KW-1133">Transmembrane helix</keyword>
<reference evidence="2" key="1">
    <citation type="journal article" date="2014" name="Front. Microbiol.">
        <title>High frequency of phylogenetically diverse reductive dehalogenase-homologous genes in deep subseafloor sedimentary metagenomes.</title>
        <authorList>
            <person name="Kawai M."/>
            <person name="Futagami T."/>
            <person name="Toyoda A."/>
            <person name="Takaki Y."/>
            <person name="Nishi S."/>
            <person name="Hori S."/>
            <person name="Arai W."/>
            <person name="Tsubouchi T."/>
            <person name="Morono Y."/>
            <person name="Uchiyama I."/>
            <person name="Ito T."/>
            <person name="Fujiyama A."/>
            <person name="Inagaki F."/>
            <person name="Takami H."/>
        </authorList>
    </citation>
    <scope>NUCLEOTIDE SEQUENCE</scope>
    <source>
        <strain evidence="2">Expedition CK06-06</strain>
    </source>
</reference>
<dbReference type="EMBL" id="BART01030427">
    <property type="protein sequence ID" value="GAH17111.1"/>
    <property type="molecule type" value="Genomic_DNA"/>
</dbReference>